<name>C7M468_CAPOD</name>
<dbReference type="EMBL" id="CP001632">
    <property type="protein sequence ID" value="ACU92623.1"/>
    <property type="molecule type" value="Genomic_DNA"/>
</dbReference>
<dbReference type="RefSeq" id="WP_015782269.1">
    <property type="nucleotide sequence ID" value="NC_013162.1"/>
</dbReference>
<evidence type="ECO:0000313" key="2">
    <source>
        <dbReference type="Proteomes" id="UP000006650"/>
    </source>
</evidence>
<evidence type="ECO:0000313" key="1">
    <source>
        <dbReference type="EMBL" id="ACU92623.1"/>
    </source>
</evidence>
<keyword evidence="2" id="KW-1185">Reference proteome</keyword>
<dbReference type="GeneID" id="51518911"/>
<accession>C7M468</accession>
<sequence length="46" mass="5261">MYKFILIVSLLLLITHIFYEPSVLGITALLLLIVLSIWKIKNSTNT</sequence>
<dbReference type="HOGENOM" id="CLU_3231212_0_0_10"/>
<gene>
    <name evidence="1" type="ordered locus">Coch_1068</name>
</gene>
<dbReference type="KEGG" id="coc:Coch_1068"/>
<dbReference type="AlphaFoldDB" id="C7M468"/>
<dbReference type="STRING" id="521097.Coch_1068"/>
<organism evidence="1 2">
    <name type="scientific">Capnocytophaga ochracea (strain ATCC 27872 / DSM 7271 / CCUG 9716 / JCM 12966 / NCTC 12371 / SS31 / VPI 2845)</name>
    <name type="common">Bacteroides ochraceus</name>
    <dbReference type="NCBI Taxonomy" id="521097"/>
    <lineage>
        <taxon>Bacteria</taxon>
        <taxon>Pseudomonadati</taxon>
        <taxon>Bacteroidota</taxon>
        <taxon>Flavobacteriia</taxon>
        <taxon>Flavobacteriales</taxon>
        <taxon>Flavobacteriaceae</taxon>
        <taxon>Capnocytophaga</taxon>
    </lineage>
</organism>
<reference evidence="1 2" key="1">
    <citation type="journal article" date="2009" name="Stand. Genomic Sci.">
        <title>Complete genome sequence of Capnocytophaga ochracea type strain (VPI 2845).</title>
        <authorList>
            <person name="Mavrommatis K."/>
            <person name="Gronow S."/>
            <person name="Saunders E."/>
            <person name="Land M."/>
            <person name="Lapidus A."/>
            <person name="Copeland A."/>
            <person name="Glavina Del Rio T."/>
            <person name="Nolan M."/>
            <person name="Lucas S."/>
            <person name="Chen F."/>
            <person name="Tice H."/>
            <person name="Cheng J.F."/>
            <person name="Bruce D."/>
            <person name="Goodwin L."/>
            <person name="Pitluck S."/>
            <person name="Pati A."/>
            <person name="Ivanova N."/>
            <person name="Chen A."/>
            <person name="Palaniappan K."/>
            <person name="Chain P."/>
            <person name="Hauser L."/>
            <person name="Chang Y.J."/>
            <person name="Jeffries C.D."/>
            <person name="Brettin T."/>
            <person name="Detter J.C."/>
            <person name="Han C."/>
            <person name="Bristow J."/>
            <person name="Goker M."/>
            <person name="Rohde M."/>
            <person name="Eisen J.A."/>
            <person name="Markowitz V."/>
            <person name="Kyrpides N.C."/>
            <person name="Klenk H.P."/>
            <person name="Hugenholtz P."/>
        </authorList>
    </citation>
    <scope>NUCLEOTIDE SEQUENCE [LARGE SCALE GENOMIC DNA]</scope>
    <source>
        <strain evidence="2">ATCC 27872 / DSM 7271 / JCM 12966 / VPI 2845</strain>
    </source>
</reference>
<proteinExistence type="predicted"/>
<protein>
    <submittedName>
        <fullName evidence="1">Uncharacterized protein</fullName>
    </submittedName>
</protein>
<dbReference type="Proteomes" id="UP000006650">
    <property type="component" value="Chromosome"/>
</dbReference>